<organism evidence="2 3">
    <name type="scientific">Tectimicrobiota bacterium</name>
    <dbReference type="NCBI Taxonomy" id="2528274"/>
    <lineage>
        <taxon>Bacteria</taxon>
        <taxon>Pseudomonadati</taxon>
        <taxon>Nitrospinota/Tectimicrobiota group</taxon>
        <taxon>Candidatus Tectimicrobiota</taxon>
    </lineage>
</organism>
<comment type="caution">
    <text evidence="2">The sequence shown here is derived from an EMBL/GenBank/DDBJ whole genome shotgun (WGS) entry which is preliminary data.</text>
</comment>
<reference evidence="2" key="1">
    <citation type="submission" date="2020-07" db="EMBL/GenBank/DDBJ databases">
        <title>Huge and variable diversity of episymbiotic CPR bacteria and DPANN archaea in groundwater ecosystems.</title>
        <authorList>
            <person name="He C.Y."/>
            <person name="Keren R."/>
            <person name="Whittaker M."/>
            <person name="Farag I.F."/>
            <person name="Doudna J."/>
            <person name="Cate J.H.D."/>
            <person name="Banfield J.F."/>
        </authorList>
    </citation>
    <scope>NUCLEOTIDE SEQUENCE</scope>
    <source>
        <strain evidence="2">NC_groundwater_1370_Ag_S-0.2um_69_93</strain>
    </source>
</reference>
<protein>
    <recommendedName>
        <fullName evidence="1">IclR-ED domain-containing protein</fullName>
    </recommendedName>
</protein>
<dbReference type="Proteomes" id="UP000752292">
    <property type="component" value="Unassembled WGS sequence"/>
</dbReference>
<dbReference type="InterPro" id="IPR029016">
    <property type="entry name" value="GAF-like_dom_sf"/>
</dbReference>
<dbReference type="PROSITE" id="PS51078">
    <property type="entry name" value="ICLR_ED"/>
    <property type="match status" value="1"/>
</dbReference>
<dbReference type="AlphaFoldDB" id="A0A932ZV58"/>
<dbReference type="InterPro" id="IPR014757">
    <property type="entry name" value="Tscrpt_reg_IclR_C"/>
</dbReference>
<dbReference type="Gene3D" id="3.30.450.40">
    <property type="match status" value="1"/>
</dbReference>
<proteinExistence type="predicted"/>
<evidence type="ECO:0000313" key="3">
    <source>
        <dbReference type="Proteomes" id="UP000752292"/>
    </source>
</evidence>
<dbReference type="SUPFAM" id="SSF55781">
    <property type="entry name" value="GAF domain-like"/>
    <property type="match status" value="1"/>
</dbReference>
<evidence type="ECO:0000259" key="1">
    <source>
        <dbReference type="PROSITE" id="PS51078"/>
    </source>
</evidence>
<dbReference type="Pfam" id="PF01614">
    <property type="entry name" value="IclR_C"/>
    <property type="match status" value="1"/>
</dbReference>
<evidence type="ECO:0000313" key="2">
    <source>
        <dbReference type="EMBL" id="MBI4252213.1"/>
    </source>
</evidence>
<accession>A0A932ZV58</accession>
<sequence length="91" mass="10189">METKGSVSIRIAEHNEMVIVEAIYSTDILRIHSPVGGRRPWDFGAGGKAAAAHRPRKEIGELIKRSGIGQYTKFAVTSPPRFMKELEKVRR</sequence>
<gene>
    <name evidence="2" type="ORF">HY618_07110</name>
</gene>
<dbReference type="EMBL" id="JACQRX010000309">
    <property type="protein sequence ID" value="MBI4252213.1"/>
    <property type="molecule type" value="Genomic_DNA"/>
</dbReference>
<feature type="domain" description="IclR-ED" evidence="1">
    <location>
        <begin position="1"/>
        <end position="91"/>
    </location>
</feature>
<name>A0A932ZV58_UNCTE</name>